<dbReference type="InterPro" id="IPR036875">
    <property type="entry name" value="Znf_CCHC_sf"/>
</dbReference>
<evidence type="ECO:0000256" key="3">
    <source>
        <dbReference type="SAM" id="MobiDB-lite"/>
    </source>
</evidence>
<proteinExistence type="predicted"/>
<evidence type="ECO:0000259" key="4">
    <source>
        <dbReference type="PROSITE" id="PS50158"/>
    </source>
</evidence>
<reference evidence="5 6" key="1">
    <citation type="submission" date="2024-01" db="EMBL/GenBank/DDBJ databases">
        <title>A draft genome for the cacao thread blight pathogen Marasmiellus scandens.</title>
        <authorList>
            <person name="Baruah I.K."/>
            <person name="Leung J."/>
            <person name="Bukari Y."/>
            <person name="Amoako-Attah I."/>
            <person name="Meinhardt L.W."/>
            <person name="Bailey B.A."/>
            <person name="Cohen S.P."/>
        </authorList>
    </citation>
    <scope>NUCLEOTIDE SEQUENCE [LARGE SCALE GENOMIC DNA]</scope>
    <source>
        <strain evidence="5 6">GH-19</strain>
    </source>
</reference>
<dbReference type="PROSITE" id="PS50158">
    <property type="entry name" value="ZF_CCHC"/>
    <property type="match status" value="1"/>
</dbReference>
<feature type="region of interest" description="Disordered" evidence="3">
    <location>
        <begin position="1549"/>
        <end position="1576"/>
    </location>
</feature>
<keyword evidence="1" id="KW-0507">mRNA processing</keyword>
<dbReference type="Proteomes" id="UP001498398">
    <property type="component" value="Unassembled WGS sequence"/>
</dbReference>
<evidence type="ECO:0000313" key="5">
    <source>
        <dbReference type="EMBL" id="KAK7460789.1"/>
    </source>
</evidence>
<feature type="region of interest" description="Disordered" evidence="3">
    <location>
        <begin position="1095"/>
        <end position="1119"/>
    </location>
</feature>
<organism evidence="5 6">
    <name type="scientific">Marasmiellus scandens</name>
    <dbReference type="NCBI Taxonomy" id="2682957"/>
    <lineage>
        <taxon>Eukaryota</taxon>
        <taxon>Fungi</taxon>
        <taxon>Dikarya</taxon>
        <taxon>Basidiomycota</taxon>
        <taxon>Agaricomycotina</taxon>
        <taxon>Agaricomycetes</taxon>
        <taxon>Agaricomycetidae</taxon>
        <taxon>Agaricales</taxon>
        <taxon>Marasmiineae</taxon>
        <taxon>Omphalotaceae</taxon>
        <taxon>Marasmiellus</taxon>
    </lineage>
</organism>
<feature type="compositionally biased region" description="Basic residues" evidence="3">
    <location>
        <begin position="1623"/>
        <end position="1647"/>
    </location>
</feature>
<sequence length="1708" mass="190696">MTTTSNRTPDMMPLMGQKGAPPKFKGSYGEVHKFLRKYEQICTSYNLSEVQKCEYIVDYTSHKVSLIIEGFKGYGEKKWDKLKSEVIKHFDAAKRDNRHKTKDLRKLVKETKHQRIRSLSDWRHYQRKFAAVGGWLLNHGKIDEKEYLKQLWFGIDSRFRKHTLGPDLKLKEPKEKTGDPWPEDTIDKYMERYFARGTFEEEESGSDSDSSEDSTSDSDSDSDSDSSESSSSSDSDSGGRYKSGRKGNNKVKRGKKFIKKKPKASKSVSRDSAASSASTEKAPLSPNKDEVEELIDQLSKMSIDDPQYSLTYYKAIKLDPECKSFLTAPAARIPTLRSAPPPRPTLPRSDVARDLPPHMDLNRPPPRQCFGCGEIGHGLRYCPKVNELVKAEKVTTDPNNRYVMKNTGQSIRRNFNETIVQAYERMVKEGTHQTNFVAEMDPYTSEDESYNVGYESDTEPDDTLNDDMEVLAADRTDKSINQARKQVFDGVHLPPKGSTTQKARTADRRQLNQPQEVTRQYRTRAQDRPQPFNKAPIANVPVPTIPDKPIPMDVRKPRFDPKEVKDIEMDHPTVNIPNAAPNHKQETSKPLVNKENTGIEPKPITQPAQLEGKRLPRQAEIAKDIKPEQILKSILSTPVTITMHELLGTSKDLSDQMIELLKRKNIKPIVAHSYQASEVKGFLILLDIVLPRGAVRAIVDTGSQLNIMKKSVYESYVMRPVDMTRRVVMRDANGGTKVLTGLSSNVELECGNVSTQGKFWLGEKLPFDVLLGRPWQLTNLVSVEERVEGTYLVFRKRDDPEYIRETCVGRPQIISAQQSAPEFSAFLSGSLESVTEQNTGKGIYEEPLSLYSSEGVEDGSLEIPYNLPASSTRALIYGIESPESFISPESDGITNGSLNPGSANGINLEEETPNQGLPTRESTAEVMIGAVLIPEGRKSVPHITPHQSKRNELPIKNTIKLDHEEIIMGNAECGHDPNNTEPNTQIGYIAVNPVIKGREINNDITGTPRKVEENDKGNSIDEVYGGQQLSLELLEDLRESIGIIYKEGGKSVVELASPEPEPGTNLKFDRQNRQRSKLGKWCHIVRRKLAAQTLGNKEIEKGDQKQDTGRGSRANQDREQYKFIGKVQRIFKKKNPLDPPNENSVQGTSYSGLETKARSLINDTRNIWTNKRTTGIKEGTKNRPKSPENLTSKPTKPLLYTTANCLPSTSMDSPSFSDSSSLKVEVDSVAETLSEHSGCFGRCGEYPSSSMSHVTCGAVPANHDGEAVAHALQHGEDAAGCECKQVRCYKAIIDLCTHEENQGHAQVSAPSNNDPLPFLPTDLHLEQTEHASFSGASVQDLDLTLLYPVTASSDEDGYPLSSTMQSQTLDSDTVHIPILSTDSVTTNSTFAATNTLSSGPNDPYSDSDILLRNQNPGNFEAIEIELGPDVASQRQACTNCTINNGHSYCQCSRMERKDEAMVRLSGLEEWMSADQPEKESTDSLPFSPHHPSPLPGRSVRRRTDSKPESSLGKDLLSSDELDAHDSSREALDDAVPVFMVQESLGCAPTYARPDLSNIVNKNDENRSNYPADVSHPRPLKRTYAYANLVEDSNGNEGEDMRVEDMEIEDTEREGRTDEERRGRTLQRRGARGKVARKRQLPLRRSARGKPSPLAISTSPDNDNDEEDDVEVLKGPESSTPLTVDGPMIRRQKSHFRYYFWTNKAHYLV</sequence>
<accession>A0ABR1JFE3</accession>
<feature type="region of interest" description="Disordered" evidence="3">
    <location>
        <begin position="334"/>
        <end position="362"/>
    </location>
</feature>
<feature type="region of interest" description="Disordered" evidence="3">
    <location>
        <begin position="445"/>
        <end position="464"/>
    </location>
</feature>
<feature type="compositionally biased region" description="Basic and acidic residues" evidence="3">
    <location>
        <begin position="1097"/>
        <end position="1119"/>
    </location>
</feature>
<evidence type="ECO:0000256" key="2">
    <source>
        <dbReference type="PROSITE-ProRule" id="PRU00047"/>
    </source>
</evidence>
<dbReference type="InterPro" id="IPR021109">
    <property type="entry name" value="Peptidase_aspartic_dom_sf"/>
</dbReference>
<keyword evidence="6" id="KW-1185">Reference proteome</keyword>
<dbReference type="InterPro" id="IPR001878">
    <property type="entry name" value="Znf_CCHC"/>
</dbReference>
<feature type="region of interest" description="Disordered" evidence="3">
    <location>
        <begin position="1473"/>
        <end position="1525"/>
    </location>
</feature>
<comment type="caution">
    <text evidence="5">The sequence shown here is derived from an EMBL/GenBank/DDBJ whole genome shotgun (WGS) entry which is preliminary data.</text>
</comment>
<feature type="compositionally biased region" description="Low complexity" evidence="3">
    <location>
        <begin position="227"/>
        <end position="236"/>
    </location>
</feature>
<feature type="compositionally biased region" description="Basic residues" evidence="3">
    <location>
        <begin position="242"/>
        <end position="264"/>
    </location>
</feature>
<feature type="compositionally biased region" description="Acidic residues" evidence="3">
    <location>
        <begin position="200"/>
        <end position="226"/>
    </location>
</feature>
<dbReference type="SUPFAM" id="SSF57756">
    <property type="entry name" value="Retrovirus zinc finger-like domains"/>
    <property type="match status" value="1"/>
</dbReference>
<feature type="domain" description="CCHC-type" evidence="4">
    <location>
        <begin position="369"/>
        <end position="384"/>
    </location>
</feature>
<gene>
    <name evidence="5" type="ORF">VKT23_008717</name>
</gene>
<dbReference type="EMBL" id="JBANRG010000014">
    <property type="protein sequence ID" value="KAK7460789.1"/>
    <property type="molecule type" value="Genomic_DNA"/>
</dbReference>
<keyword evidence="2" id="KW-0479">Metal-binding</keyword>
<dbReference type="CDD" id="cd00303">
    <property type="entry name" value="retropepsin_like"/>
    <property type="match status" value="1"/>
</dbReference>
<feature type="region of interest" description="Disordered" evidence="3">
    <location>
        <begin position="1171"/>
        <end position="1197"/>
    </location>
</feature>
<protein>
    <recommendedName>
        <fullName evidence="4">CCHC-type domain-containing protein</fullName>
    </recommendedName>
</protein>
<keyword evidence="2" id="KW-0862">Zinc</keyword>
<feature type="region of interest" description="Disordered" evidence="3">
    <location>
        <begin position="199"/>
        <end position="290"/>
    </location>
</feature>
<keyword evidence="2" id="KW-0863">Zinc-finger</keyword>
<feature type="region of interest" description="Disordered" evidence="3">
    <location>
        <begin position="490"/>
        <end position="515"/>
    </location>
</feature>
<feature type="compositionally biased region" description="Basic and acidic residues" evidence="3">
    <location>
        <begin position="1612"/>
        <end position="1622"/>
    </location>
</feature>
<dbReference type="Gene3D" id="2.40.70.10">
    <property type="entry name" value="Acid Proteases"/>
    <property type="match status" value="1"/>
</dbReference>
<evidence type="ECO:0000313" key="6">
    <source>
        <dbReference type="Proteomes" id="UP001498398"/>
    </source>
</evidence>
<dbReference type="SUPFAM" id="SSF50630">
    <property type="entry name" value="Acid proteases"/>
    <property type="match status" value="1"/>
</dbReference>
<evidence type="ECO:0000256" key="1">
    <source>
        <dbReference type="ARBA" id="ARBA00022664"/>
    </source>
</evidence>
<feature type="region of interest" description="Disordered" evidence="3">
    <location>
        <begin position="529"/>
        <end position="554"/>
    </location>
</feature>
<feature type="compositionally biased region" description="Basic and acidic residues" evidence="3">
    <location>
        <begin position="350"/>
        <end position="361"/>
    </location>
</feature>
<feature type="region of interest" description="Disordered" evidence="3">
    <location>
        <begin position="1588"/>
        <end position="1685"/>
    </location>
</feature>
<feature type="compositionally biased region" description="Low complexity" evidence="3">
    <location>
        <begin position="265"/>
        <end position="278"/>
    </location>
</feature>
<name>A0ABR1JFE3_9AGAR</name>